<evidence type="ECO:0000256" key="2">
    <source>
        <dbReference type="ARBA" id="ARBA00022670"/>
    </source>
</evidence>
<evidence type="ECO:0000313" key="7">
    <source>
        <dbReference type="EMBL" id="KAK3230307.1"/>
    </source>
</evidence>
<proteinExistence type="inferred from homology"/>
<dbReference type="EMBL" id="JANJYJ010000001">
    <property type="protein sequence ID" value="KAK3230307.1"/>
    <property type="molecule type" value="Genomic_DNA"/>
</dbReference>
<organism evidence="7 8">
    <name type="scientific">Dipteronia sinensis</name>
    <dbReference type="NCBI Taxonomy" id="43782"/>
    <lineage>
        <taxon>Eukaryota</taxon>
        <taxon>Viridiplantae</taxon>
        <taxon>Streptophyta</taxon>
        <taxon>Embryophyta</taxon>
        <taxon>Tracheophyta</taxon>
        <taxon>Spermatophyta</taxon>
        <taxon>Magnoliopsida</taxon>
        <taxon>eudicotyledons</taxon>
        <taxon>Gunneridae</taxon>
        <taxon>Pentapetalae</taxon>
        <taxon>rosids</taxon>
        <taxon>malvids</taxon>
        <taxon>Sapindales</taxon>
        <taxon>Sapindaceae</taxon>
        <taxon>Hippocastanoideae</taxon>
        <taxon>Acereae</taxon>
        <taxon>Dipteronia</taxon>
    </lineage>
</organism>
<feature type="domain" description="DUF1985" evidence="6">
    <location>
        <begin position="84"/>
        <end position="211"/>
    </location>
</feature>
<keyword evidence="8" id="KW-1185">Reference proteome</keyword>
<name>A0AAE0B6Q0_9ROSI</name>
<dbReference type="InterPro" id="IPR015410">
    <property type="entry name" value="DUF1985"/>
</dbReference>
<dbReference type="InterPro" id="IPR003653">
    <property type="entry name" value="Peptidase_C48_C"/>
</dbReference>
<dbReference type="InterPro" id="IPR038765">
    <property type="entry name" value="Papain-like_cys_pep_sf"/>
</dbReference>
<comment type="similarity">
    <text evidence="1">Belongs to the peptidase C48 family.</text>
</comment>
<evidence type="ECO:0000313" key="8">
    <source>
        <dbReference type="Proteomes" id="UP001281410"/>
    </source>
</evidence>
<evidence type="ECO:0000259" key="6">
    <source>
        <dbReference type="Pfam" id="PF09331"/>
    </source>
</evidence>
<dbReference type="AlphaFoldDB" id="A0AAE0B6Q0"/>
<dbReference type="Pfam" id="PF02902">
    <property type="entry name" value="Peptidase_C48"/>
    <property type="match status" value="1"/>
</dbReference>
<dbReference type="SUPFAM" id="SSF54001">
    <property type="entry name" value="Cysteine proteinases"/>
    <property type="match status" value="1"/>
</dbReference>
<dbReference type="Gene3D" id="3.40.395.10">
    <property type="entry name" value="Adenoviral Proteinase, Chain A"/>
    <property type="match status" value="1"/>
</dbReference>
<gene>
    <name evidence="7" type="ORF">Dsin_002188</name>
</gene>
<dbReference type="PANTHER" id="PTHR48449:SF1">
    <property type="entry name" value="DUF1985 DOMAIN-CONTAINING PROTEIN"/>
    <property type="match status" value="1"/>
</dbReference>
<comment type="caution">
    <text evidence="7">The sequence shown here is derived from an EMBL/GenBank/DDBJ whole genome shotgun (WGS) entry which is preliminary data.</text>
</comment>
<protein>
    <recommendedName>
        <fullName evidence="9">Ubiquitin-like protease family profile domain-containing protein</fullName>
    </recommendedName>
</protein>
<dbReference type="PANTHER" id="PTHR48449">
    <property type="entry name" value="DUF1985 DOMAIN-CONTAINING PROTEIN"/>
    <property type="match status" value="1"/>
</dbReference>
<dbReference type="GO" id="GO:0008234">
    <property type="term" value="F:cysteine-type peptidase activity"/>
    <property type="evidence" value="ECO:0007669"/>
    <property type="project" value="InterPro"/>
</dbReference>
<dbReference type="Proteomes" id="UP001281410">
    <property type="component" value="Unassembled WGS sequence"/>
</dbReference>
<reference evidence="7" key="1">
    <citation type="journal article" date="2023" name="Plant J.">
        <title>Genome sequences and population genomics provide insights into the demographic history, inbreeding, and mutation load of two 'living fossil' tree species of Dipteronia.</title>
        <authorList>
            <person name="Feng Y."/>
            <person name="Comes H.P."/>
            <person name="Chen J."/>
            <person name="Zhu S."/>
            <person name="Lu R."/>
            <person name="Zhang X."/>
            <person name="Li P."/>
            <person name="Qiu J."/>
            <person name="Olsen K.M."/>
            <person name="Qiu Y."/>
        </authorList>
    </citation>
    <scope>NUCLEOTIDE SEQUENCE</scope>
    <source>
        <strain evidence="7">NBL</strain>
    </source>
</reference>
<sequence length="858" mass="95584">MPKNSNEKLWQFPGHEKWIPVRVNSRSKMFMIRDLMVVLQKFGLVEKFKQGPFGQYLDLKQPLIVYGHLIHNLLKREIIHPNGQRPDEMWFGLGKSKARFGQEEFCLCSGLKMGQLPEGFANNNEVEEHSMLRRIFKGKRPIAEVLYATLKRMSSEESEDVYKMLNIYMVSQFFGMDDGRTTAISGWLFSLVENEDKFKKFPWGSYIFSFMLFFLKDVLNKCLPKLRGEEEKEDKKGKMKKNKKTVEEEEVLEEDKKKKNKNKNKNKKSVEEQEVKGKGKGKGKGKLQGDEEKKEKKSKYYTYNLSGFPLALQVWAVERVISLENLVGKRVATRRLYLNGRLKLLRRVPSTIPELYDAMLESEQRIIAFCREEFSKIRKEMKNGAKQADDVVDDKGAGNNVTVGDDKGAGNNVKDVEELNSVGEVGEVGEVGKDVRQDAVAEVGKGGEEDDAFGDVDAAFQSGKGGEEDDAFGDVDVAFQGGKGEEKDDDVGDVDATFQGGKGEEKDDEVSDVNAAFEDCKGDEQEDDAGEIGKGSKEGVGSDCVVVRDAAFEGGKGDEQEDDVGEIGKGSKEVVGSDCVVVMDAAFDGGKGDDQEDAAIGEIGTGCDQGVGSDGVVVGDATVEGDMVENNPSSVVPLDGADPDVEYRDIDKQRGRKRSRWLESLWTDPMPKKKRKPKTNEEEINLVEFTSFLKNEDQLSQVQTSSDMLPAMTFCTLNLGAHPVPPTRPLGFMSCTFQGRKSVVIDSLNEWDGTSHRLKDVRALLYLLPSLLKHAGYYEEMKMDPHASPFTVQSMRSELIPQQDDGYSCGVFLMKYAELILAGVKTPWNSVFGQKDIKGIRKAIAIDIYTNGQPCNSP</sequence>
<feature type="compositionally biased region" description="Basic residues" evidence="4">
    <location>
        <begin position="258"/>
        <end position="267"/>
    </location>
</feature>
<feature type="domain" description="Ubiquitin-like protease family profile" evidence="5">
    <location>
        <begin position="743"/>
        <end position="850"/>
    </location>
</feature>
<evidence type="ECO:0000256" key="1">
    <source>
        <dbReference type="ARBA" id="ARBA00005234"/>
    </source>
</evidence>
<feature type="region of interest" description="Disordered" evidence="4">
    <location>
        <begin position="479"/>
        <end position="511"/>
    </location>
</feature>
<feature type="compositionally biased region" description="Basic and acidic residues" evidence="4">
    <location>
        <begin position="268"/>
        <end position="277"/>
    </location>
</feature>
<evidence type="ECO:0000259" key="5">
    <source>
        <dbReference type="Pfam" id="PF02902"/>
    </source>
</evidence>
<evidence type="ECO:0000256" key="3">
    <source>
        <dbReference type="ARBA" id="ARBA00022801"/>
    </source>
</evidence>
<dbReference type="GO" id="GO:0006508">
    <property type="term" value="P:proteolysis"/>
    <property type="evidence" value="ECO:0007669"/>
    <property type="project" value="UniProtKB-KW"/>
</dbReference>
<dbReference type="Pfam" id="PF09331">
    <property type="entry name" value="DUF1985"/>
    <property type="match status" value="1"/>
</dbReference>
<feature type="region of interest" description="Disordered" evidence="4">
    <location>
        <begin position="390"/>
        <end position="414"/>
    </location>
</feature>
<evidence type="ECO:0008006" key="9">
    <source>
        <dbReference type="Google" id="ProtNLM"/>
    </source>
</evidence>
<keyword evidence="3" id="KW-0378">Hydrolase</keyword>
<evidence type="ECO:0000256" key="4">
    <source>
        <dbReference type="SAM" id="MobiDB-lite"/>
    </source>
</evidence>
<keyword evidence="2" id="KW-0645">Protease</keyword>
<feature type="region of interest" description="Disordered" evidence="4">
    <location>
        <begin position="230"/>
        <end position="291"/>
    </location>
</feature>
<accession>A0AAE0B6Q0</accession>